<dbReference type="Gene3D" id="3.30.40.10">
    <property type="entry name" value="Zinc/RING finger domain, C3HC4 (zinc finger)"/>
    <property type="match status" value="1"/>
</dbReference>
<feature type="region of interest" description="Disordered" evidence="6">
    <location>
        <begin position="283"/>
        <end position="307"/>
    </location>
</feature>
<dbReference type="PANTHER" id="PTHR42647">
    <property type="entry name" value="SBP (S-RIBONUCLEASE BINDING PROTEIN) FAMILY PROTEIN"/>
    <property type="match status" value="1"/>
</dbReference>
<dbReference type="InterPro" id="IPR013083">
    <property type="entry name" value="Znf_RING/FYVE/PHD"/>
</dbReference>
<evidence type="ECO:0000256" key="5">
    <source>
        <dbReference type="SAM" id="Coils"/>
    </source>
</evidence>
<keyword evidence="2 4" id="KW-0863">Zinc-finger</keyword>
<comment type="caution">
    <text evidence="8">The sequence shown here is derived from an EMBL/GenBank/DDBJ whole genome shotgun (WGS) entry which is preliminary data.</text>
</comment>
<organism evidence="8 9">
    <name type="scientific">Carnegiea gigantea</name>
    <dbReference type="NCBI Taxonomy" id="171969"/>
    <lineage>
        <taxon>Eukaryota</taxon>
        <taxon>Viridiplantae</taxon>
        <taxon>Streptophyta</taxon>
        <taxon>Embryophyta</taxon>
        <taxon>Tracheophyta</taxon>
        <taxon>Spermatophyta</taxon>
        <taxon>Magnoliopsida</taxon>
        <taxon>eudicotyledons</taxon>
        <taxon>Gunneridae</taxon>
        <taxon>Pentapetalae</taxon>
        <taxon>Caryophyllales</taxon>
        <taxon>Cactineae</taxon>
        <taxon>Cactaceae</taxon>
        <taxon>Cactoideae</taxon>
        <taxon>Echinocereeae</taxon>
        <taxon>Carnegiea</taxon>
    </lineage>
</organism>
<evidence type="ECO:0000256" key="3">
    <source>
        <dbReference type="ARBA" id="ARBA00022833"/>
    </source>
</evidence>
<dbReference type="GO" id="GO:0004842">
    <property type="term" value="F:ubiquitin-protein transferase activity"/>
    <property type="evidence" value="ECO:0007669"/>
    <property type="project" value="TreeGrafter"/>
</dbReference>
<accession>A0A9Q1Q8Q7</accession>
<dbReference type="FunFam" id="1.10.1170.10:FF:000002">
    <property type="entry name" value="Baculoviral IAP repeat containing 7"/>
    <property type="match status" value="1"/>
</dbReference>
<feature type="domain" description="RING-type" evidence="7">
    <location>
        <begin position="319"/>
        <end position="353"/>
    </location>
</feature>
<reference evidence="8" key="1">
    <citation type="submission" date="2022-04" db="EMBL/GenBank/DDBJ databases">
        <title>Carnegiea gigantea Genome sequencing and assembly v2.</title>
        <authorList>
            <person name="Copetti D."/>
            <person name="Sanderson M.J."/>
            <person name="Burquez A."/>
            <person name="Wojciechowski M.F."/>
        </authorList>
    </citation>
    <scope>NUCLEOTIDE SEQUENCE</scope>
    <source>
        <strain evidence="8">SGP5-SGP5p</strain>
        <tissue evidence="8">Aerial part</tissue>
    </source>
</reference>
<feature type="coiled-coil region" evidence="5">
    <location>
        <begin position="217"/>
        <end position="272"/>
    </location>
</feature>
<protein>
    <recommendedName>
        <fullName evidence="7">RING-type domain-containing protein</fullName>
    </recommendedName>
</protein>
<dbReference type="InterPro" id="IPR001841">
    <property type="entry name" value="Znf_RING"/>
</dbReference>
<dbReference type="PANTHER" id="PTHR42647:SF5">
    <property type="entry name" value="SBP (S-RIBONUCLEASE BINDING PROTEIN) FAMILY PROTEIN"/>
    <property type="match status" value="1"/>
</dbReference>
<dbReference type="PIRSF" id="PIRSF036836">
    <property type="entry name" value="RNase_bind_SBP1"/>
    <property type="match status" value="1"/>
</dbReference>
<dbReference type="PROSITE" id="PS50089">
    <property type="entry name" value="ZF_RING_2"/>
    <property type="match status" value="1"/>
</dbReference>
<evidence type="ECO:0000256" key="1">
    <source>
        <dbReference type="ARBA" id="ARBA00022723"/>
    </source>
</evidence>
<keyword evidence="3" id="KW-0862">Zinc</keyword>
<dbReference type="AlphaFoldDB" id="A0A9Q1Q8Q7"/>
<dbReference type="FunFam" id="3.30.40.10:FF:000239">
    <property type="entry name" value="probable BOI-related E3 ubiquitin-protein ligase 2"/>
    <property type="match status" value="1"/>
</dbReference>
<keyword evidence="1" id="KW-0479">Metal-binding</keyword>
<evidence type="ECO:0000313" key="8">
    <source>
        <dbReference type="EMBL" id="KAJ8433108.1"/>
    </source>
</evidence>
<keyword evidence="5" id="KW-0175">Coiled coil</keyword>
<dbReference type="Proteomes" id="UP001153076">
    <property type="component" value="Unassembled WGS sequence"/>
</dbReference>
<dbReference type="OrthoDB" id="1711136at2759"/>
<evidence type="ECO:0000259" key="7">
    <source>
        <dbReference type="PROSITE" id="PS50089"/>
    </source>
</evidence>
<gene>
    <name evidence="8" type="ORF">Cgig2_020604</name>
</gene>
<evidence type="ECO:0000256" key="4">
    <source>
        <dbReference type="PROSITE-ProRule" id="PRU00175"/>
    </source>
</evidence>
<evidence type="ECO:0000256" key="2">
    <source>
        <dbReference type="ARBA" id="ARBA00022771"/>
    </source>
</evidence>
<evidence type="ECO:0000313" key="9">
    <source>
        <dbReference type="Proteomes" id="UP001153076"/>
    </source>
</evidence>
<sequence length="366" mass="39999">MAVQAQYPSSVLLLNRNVQESKNMLGNNDFSLQPQPGGGGGGGFLDQSHMIFINNGVGGNPRKRSREVAATQATATTTTTTTGVNMNSFGFSLQNHHQQQQQRHQQNQNQNHQLIDLSLLQNQPNVVSTGLGLSFGEQSQQHLQQQPQQIQQQIQQQPMLLSLLSEDLSLQLKQQSDELNYFLQSQAEHLRRTLAEKRRGHYRALLGAAEEAVARALREKDVEVEKAARRNAELEAQWAQLSAEAQSWRAQAQAQEAHAAALQAQIQQAHANANVMAGGALQQDREGAGPSCTGGGDAEDSESAYVDPVSERRVNSLSCKVCRKRFASVVLLPCRHLCVCTECDGVVSACPLCLSLRSASVEVFLT</sequence>
<dbReference type="CDD" id="cd16649">
    <property type="entry name" value="mRING-HC-C3HC5_CGRF1-like"/>
    <property type="match status" value="1"/>
</dbReference>
<dbReference type="Pfam" id="PF13920">
    <property type="entry name" value="zf-C3HC4_3"/>
    <property type="match status" value="1"/>
</dbReference>
<dbReference type="GO" id="GO:0008270">
    <property type="term" value="F:zinc ion binding"/>
    <property type="evidence" value="ECO:0007669"/>
    <property type="project" value="UniProtKB-KW"/>
</dbReference>
<keyword evidence="9" id="KW-1185">Reference proteome</keyword>
<name>A0A9Q1Q8Q7_9CARY</name>
<proteinExistence type="predicted"/>
<evidence type="ECO:0000256" key="6">
    <source>
        <dbReference type="SAM" id="MobiDB-lite"/>
    </source>
</evidence>
<dbReference type="EMBL" id="JAKOGI010000560">
    <property type="protein sequence ID" value="KAJ8433108.1"/>
    <property type="molecule type" value="Genomic_DNA"/>
</dbReference>